<proteinExistence type="predicted"/>
<sequence>MRGLRTSRTSARSWDYEHRQRLMAHGTASSRVVHGLDAFAETSGGAEACKENAWNPTRSSPCSVAAELLRDELCPFDTIGIRIGLHVPFGEEPVGHAELRVRLLSGPPILHEVVERGVESGERSVLLALIVLLTDLRVKRASPARVKLSAGFDAMKPDRDQLRSRKRPRRRVQLTTRRPRRTHHNVVGGARLAQALAASCRTGVAAGPGLSVGCARIGAMTDSLDARVPEHSPLKDTMINAGLAGVSAVPLVGGVVAQFTSGLLAERQAARQHEFNVAVARVVEDILTRVDGLTPAAVLESDEFMAAYERASRAAAETSSAEKRARLASAIRHAGPWSTIDESKRTQFLTLVARYDDLHFAMLSFFRDPRAWIKANAPDWHEPDQWGASSIGALLERYVFPDVAGWQQLVTPVLDELQNAGLLDNAPLNTMMTPSGPLQQRTKPLGAELLQFVEIESTP</sequence>
<evidence type="ECO:0000313" key="1">
    <source>
        <dbReference type="EMBL" id="SJN45796.1"/>
    </source>
</evidence>
<gene>
    <name evidence="1" type="ORF">FM104_14295</name>
</gene>
<dbReference type="Proteomes" id="UP000196320">
    <property type="component" value="Unassembled WGS sequence"/>
</dbReference>
<accession>A0A1R4KN31</accession>
<protein>
    <submittedName>
        <fullName evidence="1">Uncharacterized protein</fullName>
    </submittedName>
</protein>
<dbReference type="EMBL" id="FUKO01000040">
    <property type="protein sequence ID" value="SJN45796.1"/>
    <property type="molecule type" value="Genomic_DNA"/>
</dbReference>
<reference evidence="1 2" key="1">
    <citation type="submission" date="2017-02" db="EMBL/GenBank/DDBJ databases">
        <authorList>
            <person name="Peterson S.W."/>
        </authorList>
    </citation>
    <scope>NUCLEOTIDE SEQUENCE [LARGE SCALE GENOMIC DNA]</scope>
    <source>
        <strain evidence="1 2">B Mb 05.01</strain>
    </source>
</reference>
<dbReference type="AlphaFoldDB" id="A0A1R4KN31"/>
<name>A0A1R4KN31_9MICO</name>
<keyword evidence="2" id="KW-1185">Reference proteome</keyword>
<organism evidence="1 2">
    <name type="scientific">Microbacterium esteraromaticum</name>
    <dbReference type="NCBI Taxonomy" id="57043"/>
    <lineage>
        <taxon>Bacteria</taxon>
        <taxon>Bacillati</taxon>
        <taxon>Actinomycetota</taxon>
        <taxon>Actinomycetes</taxon>
        <taxon>Micrococcales</taxon>
        <taxon>Microbacteriaceae</taxon>
        <taxon>Microbacterium</taxon>
    </lineage>
</organism>
<evidence type="ECO:0000313" key="2">
    <source>
        <dbReference type="Proteomes" id="UP000196320"/>
    </source>
</evidence>